<feature type="compositionally biased region" description="Basic and acidic residues" evidence="1">
    <location>
        <begin position="508"/>
        <end position="523"/>
    </location>
</feature>
<evidence type="ECO:0000256" key="1">
    <source>
        <dbReference type="SAM" id="MobiDB-lite"/>
    </source>
</evidence>
<dbReference type="GeneID" id="8851584"/>
<evidence type="ECO:0000313" key="2">
    <source>
        <dbReference type="EMBL" id="EFC42044.1"/>
    </source>
</evidence>
<reference evidence="2 3" key="1">
    <citation type="journal article" date="2010" name="Cell">
        <title>The genome of Naegleria gruberi illuminates early eukaryotic versatility.</title>
        <authorList>
            <person name="Fritz-Laylin L.K."/>
            <person name="Prochnik S.E."/>
            <person name="Ginger M.L."/>
            <person name="Dacks J.B."/>
            <person name="Carpenter M.L."/>
            <person name="Field M.C."/>
            <person name="Kuo A."/>
            <person name="Paredez A."/>
            <person name="Chapman J."/>
            <person name="Pham J."/>
            <person name="Shu S."/>
            <person name="Neupane R."/>
            <person name="Cipriano M."/>
            <person name="Mancuso J."/>
            <person name="Tu H."/>
            <person name="Salamov A."/>
            <person name="Lindquist E."/>
            <person name="Shapiro H."/>
            <person name="Lucas S."/>
            <person name="Grigoriev I.V."/>
            <person name="Cande W.Z."/>
            <person name="Fulton C."/>
            <person name="Rokhsar D.S."/>
            <person name="Dawson S.C."/>
        </authorList>
    </citation>
    <scope>NUCLEOTIDE SEQUENCE [LARGE SCALE GENOMIC DNA]</scope>
    <source>
        <strain evidence="2 3">NEG-M</strain>
    </source>
</reference>
<feature type="compositionally biased region" description="Basic and acidic residues" evidence="1">
    <location>
        <begin position="546"/>
        <end position="556"/>
    </location>
</feature>
<dbReference type="InParanoid" id="D2VMD6"/>
<dbReference type="KEGG" id="ngr:NAEGRDRAFT_58665"/>
<name>D2VMD6_NAEGR</name>
<dbReference type="EMBL" id="GG738882">
    <property type="protein sequence ID" value="EFC42044.1"/>
    <property type="molecule type" value="Genomic_DNA"/>
</dbReference>
<evidence type="ECO:0000313" key="3">
    <source>
        <dbReference type="Proteomes" id="UP000006671"/>
    </source>
</evidence>
<organism evidence="3">
    <name type="scientific">Naegleria gruberi</name>
    <name type="common">Amoeba</name>
    <dbReference type="NCBI Taxonomy" id="5762"/>
    <lineage>
        <taxon>Eukaryota</taxon>
        <taxon>Discoba</taxon>
        <taxon>Heterolobosea</taxon>
        <taxon>Tetramitia</taxon>
        <taxon>Eutetramitia</taxon>
        <taxon>Vahlkampfiidae</taxon>
        <taxon>Naegleria</taxon>
    </lineage>
</organism>
<gene>
    <name evidence="2" type="ORF">NAEGRDRAFT_58665</name>
</gene>
<dbReference type="VEuPathDB" id="AmoebaDB:NAEGRDRAFT_58665"/>
<feature type="compositionally biased region" description="Basic and acidic residues" evidence="1">
    <location>
        <begin position="481"/>
        <end position="491"/>
    </location>
</feature>
<dbReference type="Proteomes" id="UP000006671">
    <property type="component" value="Unassembled WGS sequence"/>
</dbReference>
<accession>D2VMD6</accession>
<feature type="compositionally biased region" description="Basic and acidic residues" evidence="1">
    <location>
        <begin position="582"/>
        <end position="599"/>
    </location>
</feature>
<feature type="region of interest" description="Disordered" evidence="1">
    <location>
        <begin position="481"/>
        <end position="641"/>
    </location>
</feature>
<feature type="region of interest" description="Disordered" evidence="1">
    <location>
        <begin position="1"/>
        <end position="21"/>
    </location>
</feature>
<keyword evidence="3" id="KW-1185">Reference proteome</keyword>
<dbReference type="OrthoDB" id="10259383at2759"/>
<dbReference type="InterPro" id="IPR023674">
    <property type="entry name" value="Ribosomal_uL1-like"/>
</dbReference>
<dbReference type="AlphaFoldDB" id="D2VMD6"/>
<sequence length="641" mass="73276">MSSARPTKVPLAKPLSTNQLHKEQIKEALKGANDEQKQDLFQKKKNHIENYHRILNKIKPSKKPFNQKLNVPLIPKKEDLEKLEDEEIGFDQAMKDYIDSELTFDDENNTATFFLDDADPDFKRAATGNDEIEEDPDYEYDQEPIEDEIYSAKPLSRPQAIKAFTGMDDKLFGKQFKFITTGYYKVAIAEASRQSSIKHIQLEKSEVIETIKQLKSYDRSITEPGEGLLFADQDPSLTFFISVYLKNPYLHNISSPVDVPLLKPILNFSKEQLPFSSLQMLLIVQDDQYEQYTNILKESEYIGKLKVMKLSEVMLDIGTTYLNGNTFENTRYNRFNEKKHFLNQYDLLFCDTTLSKKVSALFNSYKKRKQGFRPVTSENVLDWVKNDLTHSKAFITQGNSHFTIRIARTEWEEKDIFANISHFLENKSNNAETKEAFSQLCQTDIRMVMLHTNRSIYVKIYENVDIDMEKAKVFKAEKRWKNKDAPVEPVKEVPSTPKKGTKSTEAATPKKAESTPKKAEATPKKSAPTPKKAEVKEVVEQPTTPKKTETKEESKSAKKQQTPKKVEEKQEAQPVTPKKTPKKVESTPKKTEAVVEKVAEPVAQETPKKSQTPKKAATPSATPKRSVEGLKAKLGSVQKKK</sequence>
<dbReference type="SUPFAM" id="SSF56808">
    <property type="entry name" value="Ribosomal protein L1"/>
    <property type="match status" value="1"/>
</dbReference>
<dbReference type="RefSeq" id="XP_002674788.1">
    <property type="nucleotide sequence ID" value="XM_002674742.1"/>
</dbReference>
<dbReference type="OMA" id="RIARTEW"/>
<protein>
    <submittedName>
        <fullName evidence="2">Uncharacterized protein</fullName>
    </submittedName>
</protein>
<proteinExistence type="predicted"/>